<reference evidence="4 5" key="1">
    <citation type="submission" date="2023-07" db="EMBL/GenBank/DDBJ databases">
        <title>Genomic Encyclopedia of Type Strains, Phase IV (KMG-IV): sequencing the most valuable type-strain genomes for metagenomic binning, comparative biology and taxonomic classification.</title>
        <authorList>
            <person name="Goeker M."/>
        </authorList>
    </citation>
    <scope>NUCLEOTIDE SEQUENCE [LARGE SCALE GENOMIC DNA]</scope>
    <source>
        <strain evidence="4 5">DSM 16784</strain>
    </source>
</reference>
<dbReference type="Pfam" id="PF00440">
    <property type="entry name" value="TetR_N"/>
    <property type="match status" value="1"/>
</dbReference>
<proteinExistence type="predicted"/>
<keyword evidence="5" id="KW-1185">Reference proteome</keyword>
<dbReference type="InterPro" id="IPR009057">
    <property type="entry name" value="Homeodomain-like_sf"/>
</dbReference>
<organism evidence="4 5">
    <name type="scientific">Breznakia pachnodae</name>
    <dbReference type="NCBI Taxonomy" id="265178"/>
    <lineage>
        <taxon>Bacteria</taxon>
        <taxon>Bacillati</taxon>
        <taxon>Bacillota</taxon>
        <taxon>Erysipelotrichia</taxon>
        <taxon>Erysipelotrichales</taxon>
        <taxon>Erysipelotrichaceae</taxon>
        <taxon>Breznakia</taxon>
    </lineage>
</organism>
<dbReference type="PROSITE" id="PS50977">
    <property type="entry name" value="HTH_TETR_2"/>
    <property type="match status" value="1"/>
</dbReference>
<feature type="domain" description="HTH tetR-type" evidence="3">
    <location>
        <begin position="11"/>
        <end position="71"/>
    </location>
</feature>
<keyword evidence="1 2" id="KW-0238">DNA-binding</keyword>
<sequence length="198" mass="23400">MPKIYSDKERNDIRRRLKESAAHCMQMQGIKKTTVDELVSKVQIPKGTFYLFYKTKEELMFEVLLDIHDRVEKEMFTEMMRIKDNVTVDNLTEVIFKFYQVIDDSGILRILTSGEIELLYRKLPPEVLQEHFAHDDSMIDGIIKLLNLPDAKDAEVFSTAFRNLFMSTMYRKDMKEDYFDESLKLTIRGLVIQLINKK</sequence>
<evidence type="ECO:0000313" key="4">
    <source>
        <dbReference type="EMBL" id="MDQ0360081.1"/>
    </source>
</evidence>
<dbReference type="PANTHER" id="PTHR43479">
    <property type="entry name" value="ACREF/ENVCD OPERON REPRESSOR-RELATED"/>
    <property type="match status" value="1"/>
</dbReference>
<dbReference type="PANTHER" id="PTHR43479:SF11">
    <property type="entry name" value="ACREF_ENVCD OPERON REPRESSOR-RELATED"/>
    <property type="match status" value="1"/>
</dbReference>
<dbReference type="Proteomes" id="UP001230220">
    <property type="component" value="Unassembled WGS sequence"/>
</dbReference>
<name>A0ABU0E060_9FIRM</name>
<evidence type="ECO:0000259" key="3">
    <source>
        <dbReference type="PROSITE" id="PS50977"/>
    </source>
</evidence>
<dbReference type="Gene3D" id="1.10.357.10">
    <property type="entry name" value="Tetracycline Repressor, domain 2"/>
    <property type="match status" value="1"/>
</dbReference>
<comment type="caution">
    <text evidence="4">The sequence shown here is derived from an EMBL/GenBank/DDBJ whole genome shotgun (WGS) entry which is preliminary data.</text>
</comment>
<dbReference type="SUPFAM" id="SSF46689">
    <property type="entry name" value="Homeodomain-like"/>
    <property type="match status" value="1"/>
</dbReference>
<accession>A0ABU0E060</accession>
<dbReference type="InterPro" id="IPR001647">
    <property type="entry name" value="HTH_TetR"/>
</dbReference>
<gene>
    <name evidence="4" type="ORF">J2S15_000812</name>
</gene>
<protein>
    <submittedName>
        <fullName evidence="4">AcrR family transcriptional regulator</fullName>
    </submittedName>
</protein>
<evidence type="ECO:0000313" key="5">
    <source>
        <dbReference type="Proteomes" id="UP001230220"/>
    </source>
</evidence>
<dbReference type="RefSeq" id="WP_307405710.1">
    <property type="nucleotide sequence ID" value="NZ_JAUSUR010000001.1"/>
</dbReference>
<evidence type="ECO:0000256" key="1">
    <source>
        <dbReference type="ARBA" id="ARBA00023125"/>
    </source>
</evidence>
<dbReference type="EMBL" id="JAUSUR010000001">
    <property type="protein sequence ID" value="MDQ0360081.1"/>
    <property type="molecule type" value="Genomic_DNA"/>
</dbReference>
<feature type="DNA-binding region" description="H-T-H motif" evidence="2">
    <location>
        <begin position="34"/>
        <end position="53"/>
    </location>
</feature>
<dbReference type="InterPro" id="IPR050624">
    <property type="entry name" value="HTH-type_Tx_Regulator"/>
</dbReference>
<evidence type="ECO:0000256" key="2">
    <source>
        <dbReference type="PROSITE-ProRule" id="PRU00335"/>
    </source>
</evidence>